<dbReference type="PANTHER" id="PTHR17985">
    <property type="entry name" value="SER/THR-RICH PROTEIN T10 IN DGCR REGION"/>
    <property type="match status" value="1"/>
</dbReference>
<dbReference type="EMBL" id="JBHRVQ010000001">
    <property type="protein sequence ID" value="MFC3387787.1"/>
    <property type="molecule type" value="Genomic_DNA"/>
</dbReference>
<dbReference type="RefSeq" id="WP_380652244.1">
    <property type="nucleotide sequence ID" value="NZ_JBHRVQ010000001.1"/>
</dbReference>
<dbReference type="PANTHER" id="PTHR17985:SF8">
    <property type="entry name" value="TRANSPORT AND GOLGI ORGANIZATION PROTEIN 2 HOMOLOG"/>
    <property type="match status" value="1"/>
</dbReference>
<keyword evidence="2" id="KW-1185">Reference proteome</keyword>
<accession>A0ABV7N6H4</accession>
<reference evidence="2" key="1">
    <citation type="journal article" date="2019" name="Int. J. Syst. Evol. Microbiol.">
        <title>The Global Catalogue of Microorganisms (GCM) 10K type strain sequencing project: providing services to taxonomists for standard genome sequencing and annotation.</title>
        <authorList>
            <consortium name="The Broad Institute Genomics Platform"/>
            <consortium name="The Broad Institute Genome Sequencing Center for Infectious Disease"/>
            <person name="Wu L."/>
            <person name="Ma J."/>
        </authorList>
    </citation>
    <scope>NUCLEOTIDE SEQUENCE [LARGE SCALE GENOMIC DNA]</scope>
    <source>
        <strain evidence="2">CCM 7756</strain>
    </source>
</reference>
<proteinExistence type="predicted"/>
<comment type="caution">
    <text evidence="1">The sequence shown here is derived from an EMBL/GenBank/DDBJ whole genome shotgun (WGS) entry which is preliminary data.</text>
</comment>
<dbReference type="Gene3D" id="3.60.60.10">
    <property type="entry name" value="Penicillin V Acylase, Chain A"/>
    <property type="match status" value="1"/>
</dbReference>
<evidence type="ECO:0000313" key="1">
    <source>
        <dbReference type="EMBL" id="MFC3387787.1"/>
    </source>
</evidence>
<sequence length="255" mass="28554">MCLIIFQKNNHPRYKLVIAANRDEFYGRPTAPAQFWEEYPDMLAGQDLSKGGTWLGMTKQGRFAAVTNIRKPGFEDPDKKSRGALVSDYLTGQSDPETYLDALDKAKGDYSGFNLLVGNQNELFYLNNDGNSADVVTDGAHGLSNHHLDTPWPKVVKGKTRLDDYLQTADTIDIDIIFDILYDSEQTSGVLPETGLPESLERQLSSAFINIPDYGTRSSTVVLVDHDDNATFVERTFSEDGQTGENRYEFKIDSY</sequence>
<gene>
    <name evidence="1" type="ORF">ACFOEO_04140</name>
</gene>
<dbReference type="InterPro" id="IPR008551">
    <property type="entry name" value="TANGO2"/>
</dbReference>
<organism evidence="1 2">
    <name type="scientific">Salinicoccus sesuvii</name>
    <dbReference type="NCBI Taxonomy" id="868281"/>
    <lineage>
        <taxon>Bacteria</taxon>
        <taxon>Bacillati</taxon>
        <taxon>Bacillota</taxon>
        <taxon>Bacilli</taxon>
        <taxon>Bacillales</taxon>
        <taxon>Staphylococcaceae</taxon>
        <taxon>Salinicoccus</taxon>
    </lineage>
</organism>
<dbReference type="Proteomes" id="UP001595637">
    <property type="component" value="Unassembled WGS sequence"/>
</dbReference>
<protein>
    <submittedName>
        <fullName evidence="1">NRDE family protein</fullName>
    </submittedName>
</protein>
<dbReference type="Pfam" id="PF05742">
    <property type="entry name" value="TANGO2"/>
    <property type="match status" value="1"/>
</dbReference>
<name>A0ABV7N6H4_9STAP</name>
<evidence type="ECO:0000313" key="2">
    <source>
        <dbReference type="Proteomes" id="UP001595637"/>
    </source>
</evidence>